<dbReference type="AlphaFoldDB" id="A0A8W7PPM8"/>
<dbReference type="InterPro" id="IPR011990">
    <property type="entry name" value="TPR-like_helical_dom_sf"/>
</dbReference>
<keyword evidence="4" id="KW-0802">TPR repeat</keyword>
<dbReference type="Gene3D" id="1.25.40.10">
    <property type="entry name" value="Tetratricopeptide repeat domain"/>
    <property type="match status" value="1"/>
</dbReference>
<evidence type="ECO:0000256" key="3">
    <source>
        <dbReference type="ARBA" id="ARBA00022737"/>
    </source>
</evidence>
<keyword evidence="3" id="KW-0677">Repeat</keyword>
<dbReference type="EnsemblMetazoa" id="ACOM035423-RA">
    <property type="protein sequence ID" value="ACOM035423-PA.1"/>
    <property type="gene ID" value="ACOM035423"/>
</dbReference>
<feature type="domain" description="Tetratricopeptide SHNi-TPR" evidence="8">
    <location>
        <begin position="247"/>
        <end position="284"/>
    </location>
</feature>
<proteinExistence type="inferred from homology"/>
<evidence type="ECO:0000256" key="1">
    <source>
        <dbReference type="ARBA" id="ARBA00004123"/>
    </source>
</evidence>
<evidence type="ECO:0000256" key="6">
    <source>
        <dbReference type="SAM" id="Coils"/>
    </source>
</evidence>
<dbReference type="SMART" id="SM00028">
    <property type="entry name" value="TPR"/>
    <property type="match status" value="3"/>
</dbReference>
<dbReference type="VEuPathDB" id="VectorBase:ACON2_041044"/>
<dbReference type="Proteomes" id="UP000075882">
    <property type="component" value="Unassembled WGS sequence"/>
</dbReference>
<feature type="compositionally biased region" description="Basic and acidic residues" evidence="7">
    <location>
        <begin position="151"/>
        <end position="185"/>
    </location>
</feature>
<feature type="compositionally biased region" description="Acidic residues" evidence="7">
    <location>
        <begin position="85"/>
        <end position="109"/>
    </location>
</feature>
<dbReference type="GO" id="GO:0005654">
    <property type="term" value="C:nucleoplasm"/>
    <property type="evidence" value="ECO:0007669"/>
    <property type="project" value="TreeGrafter"/>
</dbReference>
<dbReference type="Pfam" id="PF10516">
    <property type="entry name" value="SHNi-TPR"/>
    <property type="match status" value="1"/>
</dbReference>
<feature type="compositionally biased region" description="Basic and acidic residues" evidence="7">
    <location>
        <begin position="119"/>
        <end position="144"/>
    </location>
</feature>
<feature type="compositionally biased region" description="Low complexity" evidence="7">
    <location>
        <begin position="381"/>
        <end position="400"/>
    </location>
</feature>
<dbReference type="InterPro" id="IPR019544">
    <property type="entry name" value="Tetratricopeptide_SHNi-TPR_dom"/>
</dbReference>
<evidence type="ECO:0000256" key="7">
    <source>
        <dbReference type="SAM" id="MobiDB-lite"/>
    </source>
</evidence>
<evidence type="ECO:0000256" key="4">
    <source>
        <dbReference type="ARBA" id="ARBA00022803"/>
    </source>
</evidence>
<dbReference type="InterPro" id="IPR051730">
    <property type="entry name" value="NASP-like"/>
</dbReference>
<feature type="compositionally biased region" description="Polar residues" evidence="7">
    <location>
        <begin position="442"/>
        <end position="454"/>
    </location>
</feature>
<protein>
    <recommendedName>
        <fullName evidence="8">Tetratricopeptide SHNi-TPR domain-containing protein</fullName>
    </recommendedName>
</protein>
<organism evidence="9">
    <name type="scientific">Anopheles coluzzii</name>
    <name type="common">African malaria mosquito</name>
    <dbReference type="NCBI Taxonomy" id="1518534"/>
    <lineage>
        <taxon>Eukaryota</taxon>
        <taxon>Metazoa</taxon>
        <taxon>Ecdysozoa</taxon>
        <taxon>Arthropoda</taxon>
        <taxon>Hexapoda</taxon>
        <taxon>Insecta</taxon>
        <taxon>Pterygota</taxon>
        <taxon>Neoptera</taxon>
        <taxon>Endopterygota</taxon>
        <taxon>Diptera</taxon>
        <taxon>Nematocera</taxon>
        <taxon>Culicoidea</taxon>
        <taxon>Culicidae</taxon>
        <taxon>Anophelinae</taxon>
        <taxon>Anopheles</taxon>
    </lineage>
</organism>
<dbReference type="PANTHER" id="PTHR15081:SF1">
    <property type="entry name" value="NUCLEAR AUTOANTIGENIC SPERM PROTEIN"/>
    <property type="match status" value="1"/>
</dbReference>
<reference evidence="9" key="1">
    <citation type="submission" date="2022-08" db="UniProtKB">
        <authorList>
            <consortium name="EnsemblMetazoa"/>
        </authorList>
    </citation>
    <scope>IDENTIFICATION</scope>
</reference>
<dbReference type="GO" id="GO:0034080">
    <property type="term" value="P:CENP-A containing chromatin assembly"/>
    <property type="evidence" value="ECO:0007669"/>
    <property type="project" value="TreeGrafter"/>
</dbReference>
<dbReference type="PANTHER" id="PTHR15081">
    <property type="entry name" value="NUCLEAR AUTOANTIGENIC SPERM PROTEIN NASP -RELATED"/>
    <property type="match status" value="1"/>
</dbReference>
<evidence type="ECO:0000256" key="2">
    <source>
        <dbReference type="ARBA" id="ARBA00008402"/>
    </source>
</evidence>
<feature type="coiled-coil region" evidence="6">
    <location>
        <begin position="309"/>
        <end position="355"/>
    </location>
</feature>
<keyword evidence="6" id="KW-0175">Coiled coil</keyword>
<comment type="subcellular location">
    <subcellularLocation>
        <location evidence="1">Nucleus</location>
    </subcellularLocation>
</comment>
<name>A0A8W7PPM8_ANOCL</name>
<keyword evidence="5" id="KW-0539">Nucleus</keyword>
<evidence type="ECO:0000259" key="8">
    <source>
        <dbReference type="Pfam" id="PF10516"/>
    </source>
</evidence>
<dbReference type="SUPFAM" id="SSF48452">
    <property type="entry name" value="TPR-like"/>
    <property type="match status" value="1"/>
</dbReference>
<comment type="similarity">
    <text evidence="2">Belongs to the NASP family.</text>
</comment>
<dbReference type="InterPro" id="IPR019734">
    <property type="entry name" value="TPR_rpt"/>
</dbReference>
<evidence type="ECO:0000313" key="9">
    <source>
        <dbReference type="EnsemblMetazoa" id="ACOM035423-PA.1"/>
    </source>
</evidence>
<dbReference type="GO" id="GO:0006335">
    <property type="term" value="P:DNA replication-dependent chromatin assembly"/>
    <property type="evidence" value="ECO:0007669"/>
    <property type="project" value="TreeGrafter"/>
</dbReference>
<evidence type="ECO:0000256" key="5">
    <source>
        <dbReference type="ARBA" id="ARBA00023242"/>
    </source>
</evidence>
<feature type="region of interest" description="Disordered" evidence="7">
    <location>
        <begin position="375"/>
        <end position="454"/>
    </location>
</feature>
<dbReference type="GO" id="GO:0042393">
    <property type="term" value="F:histone binding"/>
    <property type="evidence" value="ECO:0007669"/>
    <property type="project" value="TreeGrafter"/>
</dbReference>
<feature type="region of interest" description="Disordered" evidence="7">
    <location>
        <begin position="82"/>
        <end position="214"/>
    </location>
</feature>
<sequence>MAEKSETLVTKEEKVNEAKELFGRGSRNYCMKQYADAADDLSACCSIYSELYGPNAEELGLPYLMYAKSLIALGKDENNLIAAADDGEEVDEDDEEDEEGEEGGEEEEGAAAAAEGGEEEKAGEESAEKEKDGDGEAMDTKDEAASVESSATEKEKEKEGEKEKEQEKEKDGESSTAEDKVEAKAEAGVSSTSSDANGEPQPGPSTSNGDTSVQEDNADNLQVAWEILELAVHIFQQQGDKGYENLPECYTELAGISFENSFFKEAIKDYVKALEIYQKTKQPDLRLLAEVNYKVGLCYMMEREFEESINSFKGAVTELEKVVEEEKAKEQTDDIKETIQDLEQMKQEILEKIADPIEDVKRELSKIIVSGEVDTNGKDLNNGAGTSSAGGSSSSNGSTSKLAAKPATDISHLIKRKKPDSASMEVEGSPAKKTASEADNAATHNTTPKRGTGKSAAQWTLTYFAHGKLYAVRYCTVLRTLTPANGFLRTG</sequence>
<accession>A0A8W7PPM8</accession>
<feature type="compositionally biased region" description="Polar residues" evidence="7">
    <location>
        <begin position="204"/>
        <end position="214"/>
    </location>
</feature>